<evidence type="ECO:0000256" key="1">
    <source>
        <dbReference type="ARBA" id="ARBA00005964"/>
    </source>
</evidence>
<dbReference type="PANTHER" id="PTHR43918">
    <property type="entry name" value="ACETYLCHOLINESTERASE"/>
    <property type="match status" value="1"/>
</dbReference>
<dbReference type="InterPro" id="IPR002018">
    <property type="entry name" value="CarbesteraseB"/>
</dbReference>
<dbReference type="STRING" id="102285.A0A0R3TFE4"/>
<dbReference type="GO" id="GO:0019695">
    <property type="term" value="P:choline metabolic process"/>
    <property type="evidence" value="ECO:0007669"/>
    <property type="project" value="TreeGrafter"/>
</dbReference>
<evidence type="ECO:0000256" key="3">
    <source>
        <dbReference type="ARBA" id="ARBA00022801"/>
    </source>
</evidence>
<keyword evidence="7" id="KW-1185">Reference proteome</keyword>
<keyword evidence="2" id="KW-0719">Serine esterase</keyword>
<organism evidence="8">
    <name type="scientific">Rodentolepis nana</name>
    <name type="common">Dwarf tapeworm</name>
    <name type="synonym">Hymenolepis nana</name>
    <dbReference type="NCBI Taxonomy" id="102285"/>
    <lineage>
        <taxon>Eukaryota</taxon>
        <taxon>Metazoa</taxon>
        <taxon>Spiralia</taxon>
        <taxon>Lophotrochozoa</taxon>
        <taxon>Platyhelminthes</taxon>
        <taxon>Cestoda</taxon>
        <taxon>Eucestoda</taxon>
        <taxon>Cyclophyllidea</taxon>
        <taxon>Hymenolepididae</taxon>
        <taxon>Rodentolepis</taxon>
    </lineage>
</organism>
<dbReference type="SUPFAM" id="SSF53474">
    <property type="entry name" value="alpha/beta-Hydrolases"/>
    <property type="match status" value="1"/>
</dbReference>
<reference evidence="8" key="1">
    <citation type="submission" date="2017-02" db="UniProtKB">
        <authorList>
            <consortium name="WormBaseParasite"/>
        </authorList>
    </citation>
    <scope>IDENTIFICATION</scope>
</reference>
<keyword evidence="3" id="KW-0378">Hydrolase</keyword>
<feature type="domain" description="Carboxylesterase type B" evidence="5">
    <location>
        <begin position="70"/>
        <end position="235"/>
    </location>
</feature>
<dbReference type="GO" id="GO:0003990">
    <property type="term" value="F:acetylcholinesterase activity"/>
    <property type="evidence" value="ECO:0007669"/>
    <property type="project" value="TreeGrafter"/>
</dbReference>
<dbReference type="Gene3D" id="3.40.50.1820">
    <property type="entry name" value="alpha/beta hydrolase"/>
    <property type="match status" value="1"/>
</dbReference>
<dbReference type="WBParaSite" id="HNAJ_0000578501-mRNA-1">
    <property type="protein sequence ID" value="HNAJ_0000578501-mRNA-1"/>
    <property type="gene ID" value="HNAJ_0000578501"/>
</dbReference>
<dbReference type="GO" id="GO:0005886">
    <property type="term" value="C:plasma membrane"/>
    <property type="evidence" value="ECO:0007669"/>
    <property type="project" value="TreeGrafter"/>
</dbReference>
<dbReference type="GO" id="GO:0006581">
    <property type="term" value="P:acetylcholine catabolic process"/>
    <property type="evidence" value="ECO:0007669"/>
    <property type="project" value="TreeGrafter"/>
</dbReference>
<dbReference type="Pfam" id="PF00135">
    <property type="entry name" value="COesterase"/>
    <property type="match status" value="1"/>
</dbReference>
<dbReference type="InterPro" id="IPR000997">
    <property type="entry name" value="Cholinesterase"/>
</dbReference>
<protein>
    <submittedName>
        <fullName evidence="8">COesterase domain-containing protein</fullName>
    </submittedName>
</protein>
<dbReference type="InterPro" id="IPR029058">
    <property type="entry name" value="AB_hydrolase_fold"/>
</dbReference>
<sequence>MIYGLRKYFLDKGSAPKLPEAFSSNSTGPSPLDILALNIIDEDVLFPILLHATAFEYNIPSRLSPEREWTALEVQQALAEITGDYNIICPVIKFADAYSEAPNSQVFLYSFEHHSSGWTWPNWTGVMQGYEAEYVFGAPLNFKFQSNFYKFSEEERLFSNQIMQFWANFAATGSPSLRPDEFNTHSKNLNWNNYEVRQTIMKGDKEFDISREYIVLKSPTSRIEHNLKRRRCLFWHEQLPMMRQKMIRRCQTSPPKEQKPTDRLNIQPLPASQTAKWQMPAFTTLTSASTTNKPSLISITCKVIATVIASVEMFY</sequence>
<evidence type="ECO:0000313" key="7">
    <source>
        <dbReference type="Proteomes" id="UP000278807"/>
    </source>
</evidence>
<keyword evidence="4" id="KW-1015">Disulfide bond</keyword>
<evidence type="ECO:0000259" key="5">
    <source>
        <dbReference type="Pfam" id="PF00135"/>
    </source>
</evidence>
<dbReference type="Proteomes" id="UP000278807">
    <property type="component" value="Unassembled WGS sequence"/>
</dbReference>
<dbReference type="EMBL" id="UZAE01005410">
    <property type="protein sequence ID" value="VDO01641.1"/>
    <property type="molecule type" value="Genomic_DNA"/>
</dbReference>
<accession>A0A0R3TFE4</accession>
<evidence type="ECO:0000256" key="4">
    <source>
        <dbReference type="ARBA" id="ARBA00023157"/>
    </source>
</evidence>
<dbReference type="InterPro" id="IPR050654">
    <property type="entry name" value="AChE-related_enzymes"/>
</dbReference>
<proteinExistence type="inferred from homology"/>
<evidence type="ECO:0000256" key="2">
    <source>
        <dbReference type="ARBA" id="ARBA00022487"/>
    </source>
</evidence>
<reference evidence="6 7" key="2">
    <citation type="submission" date="2018-11" db="EMBL/GenBank/DDBJ databases">
        <authorList>
            <consortium name="Pathogen Informatics"/>
        </authorList>
    </citation>
    <scope>NUCLEOTIDE SEQUENCE [LARGE SCALE GENOMIC DNA]</scope>
</reference>
<dbReference type="GO" id="GO:0005615">
    <property type="term" value="C:extracellular space"/>
    <property type="evidence" value="ECO:0007669"/>
    <property type="project" value="TreeGrafter"/>
</dbReference>
<comment type="similarity">
    <text evidence="1">Belongs to the type-B carboxylesterase/lipase family.</text>
</comment>
<evidence type="ECO:0000313" key="8">
    <source>
        <dbReference type="WBParaSite" id="HNAJ_0000578501-mRNA-1"/>
    </source>
</evidence>
<name>A0A0R3TFE4_RODNA</name>
<dbReference type="PRINTS" id="PR00878">
    <property type="entry name" value="CHOLNESTRASE"/>
</dbReference>
<evidence type="ECO:0000313" key="6">
    <source>
        <dbReference type="EMBL" id="VDO01641.1"/>
    </source>
</evidence>
<dbReference type="AlphaFoldDB" id="A0A0R3TFE4"/>
<dbReference type="PANTHER" id="PTHR43918:SF4">
    <property type="entry name" value="CARBOXYLIC ESTER HYDROLASE"/>
    <property type="match status" value="1"/>
</dbReference>
<dbReference type="OrthoDB" id="9000293at2759"/>
<gene>
    <name evidence="6" type="ORF">HNAJ_LOCUS5781</name>
</gene>